<name>A0A1M5XQ04_9BACI</name>
<dbReference type="RefSeq" id="WP_170861796.1">
    <property type="nucleotide sequence ID" value="NZ_FQXD01000032.1"/>
</dbReference>
<proteinExistence type="predicted"/>
<organism evidence="1 2">
    <name type="scientific">Virgibacillus chiguensis</name>
    <dbReference type="NCBI Taxonomy" id="411959"/>
    <lineage>
        <taxon>Bacteria</taxon>
        <taxon>Bacillati</taxon>
        <taxon>Bacillota</taxon>
        <taxon>Bacilli</taxon>
        <taxon>Bacillales</taxon>
        <taxon>Bacillaceae</taxon>
        <taxon>Virgibacillus</taxon>
    </lineage>
</organism>
<sequence>MSNKIINIVDPAGKLVASISPDDVILKDGYKAMESYGNSVCLKDDDGELEVIRPEVSI</sequence>
<evidence type="ECO:0000313" key="1">
    <source>
        <dbReference type="EMBL" id="SHI01925.1"/>
    </source>
</evidence>
<gene>
    <name evidence="1" type="ORF">SAMN05421807_13214</name>
</gene>
<dbReference type="Proteomes" id="UP000184079">
    <property type="component" value="Unassembled WGS sequence"/>
</dbReference>
<protein>
    <submittedName>
        <fullName evidence="1">Uncharacterized protein</fullName>
    </submittedName>
</protein>
<accession>A0A1M5XQ04</accession>
<dbReference type="AlphaFoldDB" id="A0A1M5XQ04"/>
<evidence type="ECO:0000313" key="2">
    <source>
        <dbReference type="Proteomes" id="UP000184079"/>
    </source>
</evidence>
<reference evidence="2" key="1">
    <citation type="submission" date="2016-11" db="EMBL/GenBank/DDBJ databases">
        <authorList>
            <person name="Varghese N."/>
            <person name="Submissions S."/>
        </authorList>
    </citation>
    <scope>NUCLEOTIDE SEQUENCE [LARGE SCALE GENOMIC DNA]</scope>
    <source>
        <strain evidence="2">CGMCC 1.6496</strain>
    </source>
</reference>
<dbReference type="EMBL" id="FQXD01000032">
    <property type="protein sequence ID" value="SHI01925.1"/>
    <property type="molecule type" value="Genomic_DNA"/>
</dbReference>
<keyword evidence="2" id="KW-1185">Reference proteome</keyword>